<dbReference type="Proteomes" id="UP001204144">
    <property type="component" value="Unassembled WGS sequence"/>
</dbReference>
<sequence length="1104" mass="123183">MTLKFLKYTSIVIICTLASCKKDGDDRSELEGSPLFTLLSNEQTNLSFQNNLEEGPNTNILMYEYFYNGAGVSTADYNNDGLLDVYFVSNMGENKLYLNRGKMRFEDYTVESGAGGRPGPWKTGVTSVDINADGKMDIYLSYSGSLPVEKRVNQLFINKGNDASGTPLFEEKAAEYGLDHAGYCNQAYFFDYDKDGDLDALMLNHNPKNLPLLNETGTAAMLKIDSPQMGLRLYKNNGGKFQDQTQAAKISGSELSYGLGLGISDLNNDGWPDFYVSNDYSVPDYLYINNKNGTFTNQLSTSMGHTSQFSMGNDIADINNDGHNDIFTLDMLPEDNARQKLLLAPDNFAKFEQNVRSGFYYQYMRNMLHLNNGNGTFSEIGQLAGVSNTDWSWSALLADYDNDGWKDLFVSNGYLRDYTNLDFIKYMENYVAMKGRLQREDVLEIIKQMPASNVSNYIFKNKGDLTFKNETKNWGLERASNSNGSVYADFDNDGDLDLLINNINQPVFLYQNEANNTANYLKVNLKGSQQNTLGIGATVQVFEKGKVQQSEQYLSRGYLSSVSPMLHFGLGKSVEVDSIIVTWNSGFSEKIGKTKANQTVTFNEENAKLKLNRNAKTPSPIFKEESSGIDFVHQIENVNDFERQLLLPSQLSYSGPCMTKGDLNADGLEDIAIGGGKNQATVVYFQQKGGKFQKQNIAVFEKDKAFTDADIVIFDANNDKKNDIAIVSDGYHQLAENDSLLQDRLYLNQGNNSFTRSAFPKLAGSKSCVKVNDINKDGFMDLFVGTHFTPGKYPQSPGSYLLINNKKGGFTDQTKAYSPELANIGMVTDAVWVDLNADKTNELVIVGEFVPLTVLQLKGKTFENTTEDYFDQKYTGWWNKIAIGDFNQDQKPDILIGNIGLNTQFGATKDQPVEMYAKDFDKNGSVDPILCYYIQGKSYPFVTRDELLNQLPYLKPNYTNYESFSKVIMTEIFKNDELNDAQHLEANHMATTLFLSGKDGKYQMGSLPIQAQYSSVNSISIIDYNQDGHQDLLLTGNNSYAKLRLGKFDANYGTLLQGNGKGGFTYIPQTLSGLKIWGDVWSSLVIDNKVLFGVNGGKVLGVGW</sequence>
<dbReference type="PANTHER" id="PTHR16026:SF0">
    <property type="entry name" value="CARTILAGE ACIDIC PROTEIN 1"/>
    <property type="match status" value="1"/>
</dbReference>
<protein>
    <submittedName>
        <fullName evidence="3">RNA-binding protein</fullName>
    </submittedName>
</protein>
<dbReference type="InterPro" id="IPR027039">
    <property type="entry name" value="Crtac1"/>
</dbReference>
<dbReference type="InterPro" id="IPR011519">
    <property type="entry name" value="UnbV_ASPIC"/>
</dbReference>
<keyword evidence="1" id="KW-0732">Signal</keyword>
<organism evidence="3 4">
    <name type="scientific">Lacihabitans soyangensis</name>
    <dbReference type="NCBI Taxonomy" id="869394"/>
    <lineage>
        <taxon>Bacteria</taxon>
        <taxon>Pseudomonadati</taxon>
        <taxon>Bacteroidota</taxon>
        <taxon>Cytophagia</taxon>
        <taxon>Cytophagales</taxon>
        <taxon>Leadbetterellaceae</taxon>
        <taxon>Lacihabitans</taxon>
    </lineage>
</organism>
<evidence type="ECO:0000313" key="3">
    <source>
        <dbReference type="EMBL" id="MCP9764436.1"/>
    </source>
</evidence>
<dbReference type="InterPro" id="IPR028994">
    <property type="entry name" value="Integrin_alpha_N"/>
</dbReference>
<dbReference type="InterPro" id="IPR013517">
    <property type="entry name" value="FG-GAP"/>
</dbReference>
<dbReference type="Pfam" id="PF13517">
    <property type="entry name" value="FG-GAP_3"/>
    <property type="match status" value="6"/>
</dbReference>
<dbReference type="PANTHER" id="PTHR16026">
    <property type="entry name" value="CARTILAGE ACIDIC PROTEIN 1"/>
    <property type="match status" value="1"/>
</dbReference>
<evidence type="ECO:0000313" key="4">
    <source>
        <dbReference type="Proteomes" id="UP001204144"/>
    </source>
</evidence>
<dbReference type="SUPFAM" id="SSF69318">
    <property type="entry name" value="Integrin alpha N-terminal domain"/>
    <property type="match status" value="3"/>
</dbReference>
<dbReference type="Gene3D" id="2.130.10.130">
    <property type="entry name" value="Integrin alpha, N-terminal"/>
    <property type="match status" value="5"/>
</dbReference>
<dbReference type="RefSeq" id="WP_255038127.1">
    <property type="nucleotide sequence ID" value="NZ_RJUF01000173.1"/>
</dbReference>
<gene>
    <name evidence="3" type="ORF">EGI31_15945</name>
</gene>
<proteinExistence type="predicted"/>
<dbReference type="Pfam" id="PF07593">
    <property type="entry name" value="UnbV_ASPIC"/>
    <property type="match status" value="1"/>
</dbReference>
<dbReference type="EMBL" id="RJUF01000173">
    <property type="protein sequence ID" value="MCP9764436.1"/>
    <property type="molecule type" value="Genomic_DNA"/>
</dbReference>
<accession>A0AAE3KVP8</accession>
<evidence type="ECO:0000256" key="1">
    <source>
        <dbReference type="ARBA" id="ARBA00022729"/>
    </source>
</evidence>
<dbReference type="AlphaFoldDB" id="A0AAE3KVP8"/>
<evidence type="ECO:0000259" key="2">
    <source>
        <dbReference type="Pfam" id="PF07593"/>
    </source>
</evidence>
<keyword evidence="4" id="KW-1185">Reference proteome</keyword>
<name>A0AAE3KVP8_9BACT</name>
<reference evidence="3 4" key="1">
    <citation type="submission" date="2018-11" db="EMBL/GenBank/DDBJ databases">
        <title>Novel bacteria species description.</title>
        <authorList>
            <person name="Han J.-H."/>
        </authorList>
    </citation>
    <scope>NUCLEOTIDE SEQUENCE [LARGE SCALE GENOMIC DNA]</scope>
    <source>
        <strain evidence="3 4">KCTC23259</strain>
    </source>
</reference>
<dbReference type="PROSITE" id="PS51257">
    <property type="entry name" value="PROKAR_LIPOPROTEIN"/>
    <property type="match status" value="1"/>
</dbReference>
<feature type="domain" description="ASPIC/UnbV" evidence="2">
    <location>
        <begin position="534"/>
        <end position="601"/>
    </location>
</feature>
<comment type="caution">
    <text evidence="3">The sequence shown here is derived from an EMBL/GenBank/DDBJ whole genome shotgun (WGS) entry which is preliminary data.</text>
</comment>